<comment type="similarity">
    <text evidence="1 7">Belongs to the DeoC/FbaB aldolase family. DeoC type 1 subfamily.</text>
</comment>
<evidence type="ECO:0000256" key="1">
    <source>
        <dbReference type="ARBA" id="ARBA00010936"/>
    </source>
</evidence>
<dbReference type="HAMAP" id="MF_00114">
    <property type="entry name" value="DeoC_type1"/>
    <property type="match status" value="1"/>
</dbReference>
<dbReference type="OrthoDB" id="6579831at2"/>
<dbReference type="GO" id="GO:0009264">
    <property type="term" value="P:deoxyribonucleotide catabolic process"/>
    <property type="evidence" value="ECO:0007669"/>
    <property type="project" value="UniProtKB-UniRule"/>
</dbReference>
<keyword evidence="3 7" id="KW-0456">Lyase</keyword>
<comment type="caution">
    <text evidence="8">The sequence shown here is derived from an EMBL/GenBank/DDBJ whole genome shotgun (WGS) entry which is preliminary data.</text>
</comment>
<dbReference type="GO" id="GO:0004139">
    <property type="term" value="F:deoxyribose-phosphate aldolase activity"/>
    <property type="evidence" value="ECO:0007669"/>
    <property type="project" value="UniProtKB-UniRule"/>
</dbReference>
<dbReference type="Pfam" id="PF01791">
    <property type="entry name" value="DeoC"/>
    <property type="match status" value="1"/>
</dbReference>
<evidence type="ECO:0000256" key="5">
    <source>
        <dbReference type="ARBA" id="ARBA00048791"/>
    </source>
</evidence>
<feature type="active site" description="Proton donor/acceptor" evidence="7">
    <location>
        <position position="176"/>
    </location>
</feature>
<dbReference type="EMBL" id="MZMV01000049">
    <property type="protein sequence ID" value="OWV02924.1"/>
    <property type="molecule type" value="Genomic_DNA"/>
</dbReference>
<dbReference type="CDD" id="cd00959">
    <property type="entry name" value="DeoC"/>
    <property type="match status" value="1"/>
</dbReference>
<feature type="active site" description="Schiff-base intermediate with acetaldehyde" evidence="7">
    <location>
        <position position="147"/>
    </location>
</feature>
<reference evidence="8 9" key="1">
    <citation type="submission" date="2017-03" db="EMBL/GenBank/DDBJ databases">
        <title>Whole genome sequence of Micromonospora wenchangensis, isolated from mangrove soil.</title>
        <authorList>
            <person name="Yang H."/>
        </authorList>
    </citation>
    <scope>NUCLEOTIDE SEQUENCE [LARGE SCALE GENOMIC DNA]</scope>
    <source>
        <strain evidence="8 9">CCTCC AA 2012002</strain>
    </source>
</reference>
<accession>A0A246RGD0</accession>
<organism evidence="8 9">
    <name type="scientific">Micromonospora wenchangensis</name>
    <dbReference type="NCBI Taxonomy" id="1185415"/>
    <lineage>
        <taxon>Bacteria</taxon>
        <taxon>Bacillati</taxon>
        <taxon>Actinomycetota</taxon>
        <taxon>Actinomycetes</taxon>
        <taxon>Micromonosporales</taxon>
        <taxon>Micromonosporaceae</taxon>
        <taxon>Micromonospora</taxon>
    </lineage>
</organism>
<dbReference type="InterPro" id="IPR028581">
    <property type="entry name" value="DeoC_typeI"/>
</dbReference>
<evidence type="ECO:0000313" key="8">
    <source>
        <dbReference type="EMBL" id="OWV02924.1"/>
    </source>
</evidence>
<gene>
    <name evidence="7" type="primary">deoC</name>
    <name evidence="8" type="ORF">B5D80_24355</name>
</gene>
<name>A0A246RGD0_9ACTN</name>
<dbReference type="PIRSF" id="PIRSF001357">
    <property type="entry name" value="DeoC"/>
    <property type="match status" value="1"/>
</dbReference>
<dbReference type="UniPathway" id="UPA00002">
    <property type="reaction ID" value="UER00468"/>
</dbReference>
<comment type="pathway">
    <text evidence="7">Carbohydrate degradation; 2-deoxy-D-ribose 1-phosphate degradation; D-glyceraldehyde 3-phosphate and acetaldehyde from 2-deoxy-alpha-D-ribose 1-phosphate: step 2/2.</text>
</comment>
<dbReference type="FunFam" id="3.20.20.70:FF:000044">
    <property type="entry name" value="Deoxyribose-phosphate aldolase"/>
    <property type="match status" value="1"/>
</dbReference>
<keyword evidence="9" id="KW-1185">Reference proteome</keyword>
<evidence type="ECO:0000313" key="9">
    <source>
        <dbReference type="Proteomes" id="UP000197174"/>
    </source>
</evidence>
<evidence type="ECO:0000256" key="2">
    <source>
        <dbReference type="ARBA" id="ARBA00022490"/>
    </source>
</evidence>
<keyword evidence="4 7" id="KW-0704">Schiff base</keyword>
<protein>
    <recommendedName>
        <fullName evidence="7">Deoxyribose-phosphate aldolase</fullName>
        <shortName evidence="7">DERA</shortName>
        <ecNumber evidence="7">4.1.2.4</ecNumber>
    </recommendedName>
    <alternativeName>
        <fullName evidence="7">2-deoxy-D-ribose 5-phosphate aldolase</fullName>
    </alternativeName>
    <alternativeName>
        <fullName evidence="7">Phosphodeoxyriboaldolase</fullName>
        <shortName evidence="7">Deoxyriboaldolase</shortName>
    </alternativeName>
</protein>
<dbReference type="GO" id="GO:0005737">
    <property type="term" value="C:cytoplasm"/>
    <property type="evidence" value="ECO:0007669"/>
    <property type="project" value="UniProtKB-SubCell"/>
</dbReference>
<comment type="subcellular location">
    <subcellularLocation>
        <location evidence="7">Cytoplasm</location>
    </subcellularLocation>
</comment>
<dbReference type="GO" id="GO:0016052">
    <property type="term" value="P:carbohydrate catabolic process"/>
    <property type="evidence" value="ECO:0007669"/>
    <property type="project" value="TreeGrafter"/>
</dbReference>
<dbReference type="InterPro" id="IPR002915">
    <property type="entry name" value="DeoC/FbaB/LacD_aldolase"/>
</dbReference>
<feature type="active site" description="Proton donor/acceptor" evidence="7">
    <location>
        <position position="84"/>
    </location>
</feature>
<comment type="function">
    <text evidence="6 7">Catalyzes a reversible aldol reaction between acetaldehyde and D-glyceraldehyde 3-phosphate to generate 2-deoxy-D-ribose 5-phosphate.</text>
</comment>
<evidence type="ECO:0000256" key="3">
    <source>
        <dbReference type="ARBA" id="ARBA00023239"/>
    </source>
</evidence>
<dbReference type="EC" id="4.1.2.4" evidence="7"/>
<keyword evidence="2 7" id="KW-0963">Cytoplasm</keyword>
<dbReference type="InterPro" id="IPR013785">
    <property type="entry name" value="Aldolase_TIM"/>
</dbReference>
<dbReference type="SMART" id="SM01133">
    <property type="entry name" value="DeoC"/>
    <property type="match status" value="1"/>
</dbReference>
<dbReference type="GO" id="GO:0006018">
    <property type="term" value="P:2-deoxyribose 1-phosphate catabolic process"/>
    <property type="evidence" value="ECO:0007669"/>
    <property type="project" value="UniProtKB-UniRule"/>
</dbReference>
<proteinExistence type="inferred from homology"/>
<sequence>MIDHSLLRPELTVTEVGAGCELALRYDVASVCVKPADVPFAASVLAGSDVMVGTVVGFPHGSSTSRIKAAETAAALSDGAREIDMVINIGWLRQCRDDDVLADIEAVVREATDVARVKVILENAYLDTDEKVRGCLLAVQAGADFVKTSTGFAPGGATLDDLRLMRATVPPGVGVKAAGGVRTLDLLLEMAEIGVTRFGATATADILDDLRARSTETADNHGCNTRPTR</sequence>
<evidence type="ECO:0000256" key="6">
    <source>
        <dbReference type="ARBA" id="ARBA00056337"/>
    </source>
</evidence>
<evidence type="ECO:0000256" key="7">
    <source>
        <dbReference type="HAMAP-Rule" id="MF_00114"/>
    </source>
</evidence>
<comment type="catalytic activity">
    <reaction evidence="5 7">
        <text>2-deoxy-D-ribose 5-phosphate = D-glyceraldehyde 3-phosphate + acetaldehyde</text>
        <dbReference type="Rhea" id="RHEA:12821"/>
        <dbReference type="ChEBI" id="CHEBI:15343"/>
        <dbReference type="ChEBI" id="CHEBI:59776"/>
        <dbReference type="ChEBI" id="CHEBI:62877"/>
        <dbReference type="EC" id="4.1.2.4"/>
    </reaction>
</comment>
<dbReference type="PANTHER" id="PTHR10889:SF1">
    <property type="entry name" value="DEOXYRIBOSE-PHOSPHATE ALDOLASE"/>
    <property type="match status" value="1"/>
</dbReference>
<dbReference type="PANTHER" id="PTHR10889">
    <property type="entry name" value="DEOXYRIBOSE-PHOSPHATE ALDOLASE"/>
    <property type="match status" value="1"/>
</dbReference>
<dbReference type="Gene3D" id="3.20.20.70">
    <property type="entry name" value="Aldolase class I"/>
    <property type="match status" value="1"/>
</dbReference>
<dbReference type="NCBIfam" id="TIGR00126">
    <property type="entry name" value="deoC"/>
    <property type="match status" value="1"/>
</dbReference>
<dbReference type="InterPro" id="IPR011343">
    <property type="entry name" value="DeoC"/>
</dbReference>
<dbReference type="AlphaFoldDB" id="A0A246RGD0"/>
<evidence type="ECO:0000256" key="4">
    <source>
        <dbReference type="ARBA" id="ARBA00023270"/>
    </source>
</evidence>
<dbReference type="SUPFAM" id="SSF51569">
    <property type="entry name" value="Aldolase"/>
    <property type="match status" value="1"/>
</dbReference>
<dbReference type="Proteomes" id="UP000197174">
    <property type="component" value="Unassembled WGS sequence"/>
</dbReference>